<dbReference type="SMART" id="SM00256">
    <property type="entry name" value="FBOX"/>
    <property type="match status" value="1"/>
</dbReference>
<dbReference type="InterPro" id="IPR001810">
    <property type="entry name" value="F-box_dom"/>
</dbReference>
<accession>A0A165CYA6</accession>
<dbReference type="InParanoid" id="A0A165CYA6"/>
<dbReference type="InterPro" id="IPR032675">
    <property type="entry name" value="LRR_dom_sf"/>
</dbReference>
<dbReference type="SUPFAM" id="SSF81383">
    <property type="entry name" value="F-box domain"/>
    <property type="match status" value="1"/>
</dbReference>
<dbReference type="InterPro" id="IPR036047">
    <property type="entry name" value="F-box-like_dom_sf"/>
</dbReference>
<keyword evidence="3" id="KW-1185">Reference proteome</keyword>
<dbReference type="PROSITE" id="PS50181">
    <property type="entry name" value="FBOX"/>
    <property type="match status" value="1"/>
</dbReference>
<sequence length="487" mass="54280">MSASRYSVDEVLGTNNAITPVHNLPTELLSEIFGHVGAVRLMRLARVCRVWQSLILHDRALWQSVDLERRRDIRPYYLDTILARSGAREIALCGVCGESIAASVVDVIVAHMARISLLEVFVRCDADLARLRPILMRPAPALRKFSVTNTNFAAIGTTFATVPFLLFQDANATPNLRFATFIGFSLPTATSVPADVVRHSFFSRLETLHIQGHARPFTLDLNQLTPRLRTLPISRGRRPSRLTVGENIDLFVSQYEHSNELLWDLADIRIHRLRSLHGLSASEFAAVLQLAGDFSTLSVTRDDSMFRVDSTCRVEFSMTDGPTCTFDRVLKSLFLPAVSGARGNGFRSAKRLFVSAEVLDVFLTDPPCSHALFPNVEGIEITNLTDSSVLLRSDIVAYMLTTASRVILRGVAYARTVELTWETCLRIFSALGRDDKPRFPGHLELHNIELKVPYWVLEDGDPDECAFLLRVRMFDSQGNLAPGPLSA</sequence>
<dbReference type="EMBL" id="KV426272">
    <property type="protein sequence ID" value="KZV83425.1"/>
    <property type="molecule type" value="Genomic_DNA"/>
</dbReference>
<dbReference type="Gene3D" id="3.80.10.10">
    <property type="entry name" value="Ribonuclease Inhibitor"/>
    <property type="match status" value="1"/>
</dbReference>
<dbReference type="Pfam" id="PF12937">
    <property type="entry name" value="F-box-like"/>
    <property type="match status" value="1"/>
</dbReference>
<feature type="domain" description="F-box" evidence="1">
    <location>
        <begin position="18"/>
        <end position="65"/>
    </location>
</feature>
<organism evidence="2 3">
    <name type="scientific">Exidia glandulosa HHB12029</name>
    <dbReference type="NCBI Taxonomy" id="1314781"/>
    <lineage>
        <taxon>Eukaryota</taxon>
        <taxon>Fungi</taxon>
        <taxon>Dikarya</taxon>
        <taxon>Basidiomycota</taxon>
        <taxon>Agaricomycotina</taxon>
        <taxon>Agaricomycetes</taxon>
        <taxon>Auriculariales</taxon>
        <taxon>Exidiaceae</taxon>
        <taxon>Exidia</taxon>
    </lineage>
</organism>
<evidence type="ECO:0000313" key="2">
    <source>
        <dbReference type="EMBL" id="KZV83425.1"/>
    </source>
</evidence>
<evidence type="ECO:0000259" key="1">
    <source>
        <dbReference type="PROSITE" id="PS50181"/>
    </source>
</evidence>
<name>A0A165CYA6_EXIGL</name>
<dbReference type="AlphaFoldDB" id="A0A165CYA6"/>
<gene>
    <name evidence="2" type="ORF">EXIGLDRAFT_754409</name>
</gene>
<dbReference type="Proteomes" id="UP000077266">
    <property type="component" value="Unassembled WGS sequence"/>
</dbReference>
<protein>
    <recommendedName>
        <fullName evidence="1">F-box domain-containing protein</fullName>
    </recommendedName>
</protein>
<evidence type="ECO:0000313" key="3">
    <source>
        <dbReference type="Proteomes" id="UP000077266"/>
    </source>
</evidence>
<reference evidence="2 3" key="1">
    <citation type="journal article" date="2016" name="Mol. Biol. Evol.">
        <title>Comparative Genomics of Early-Diverging Mushroom-Forming Fungi Provides Insights into the Origins of Lignocellulose Decay Capabilities.</title>
        <authorList>
            <person name="Nagy L.G."/>
            <person name="Riley R."/>
            <person name="Tritt A."/>
            <person name="Adam C."/>
            <person name="Daum C."/>
            <person name="Floudas D."/>
            <person name="Sun H."/>
            <person name="Yadav J.S."/>
            <person name="Pangilinan J."/>
            <person name="Larsson K.H."/>
            <person name="Matsuura K."/>
            <person name="Barry K."/>
            <person name="Labutti K."/>
            <person name="Kuo R."/>
            <person name="Ohm R.A."/>
            <person name="Bhattacharya S.S."/>
            <person name="Shirouzu T."/>
            <person name="Yoshinaga Y."/>
            <person name="Martin F.M."/>
            <person name="Grigoriev I.V."/>
            <person name="Hibbett D.S."/>
        </authorList>
    </citation>
    <scope>NUCLEOTIDE SEQUENCE [LARGE SCALE GENOMIC DNA]</scope>
    <source>
        <strain evidence="2 3">HHB12029</strain>
    </source>
</reference>
<proteinExistence type="predicted"/>